<dbReference type="PRINTS" id="PR00839">
    <property type="entry name" value="V8PROTEASE"/>
</dbReference>
<evidence type="ECO:0000256" key="6">
    <source>
        <dbReference type="ARBA" id="ARBA00022825"/>
    </source>
</evidence>
<keyword evidence="10" id="KW-1185">Reference proteome</keyword>
<feature type="compositionally biased region" description="Low complexity" evidence="8">
    <location>
        <begin position="35"/>
        <end position="50"/>
    </location>
</feature>
<evidence type="ECO:0000256" key="7">
    <source>
        <dbReference type="RuleBase" id="RU004296"/>
    </source>
</evidence>
<keyword evidence="3 7" id="KW-0645">Protease</keyword>
<evidence type="ECO:0000313" key="9">
    <source>
        <dbReference type="EMBL" id="MDJ1171310.1"/>
    </source>
</evidence>
<evidence type="ECO:0000256" key="4">
    <source>
        <dbReference type="ARBA" id="ARBA00022729"/>
    </source>
</evidence>
<reference evidence="9 10" key="1">
    <citation type="submission" date="2023-01" db="EMBL/GenBank/DDBJ databases">
        <title>Novel diversity within Roseofilum (Cyanobacteria; Desertifilaceae) from marine benthic mats with descriptions of four novel species.</title>
        <authorList>
            <person name="Wang Y."/>
            <person name="Berthold D.E."/>
            <person name="Hu J."/>
            <person name="Lefler F.W."/>
            <person name="Laughinghouse H.D. IV."/>
        </authorList>
    </citation>
    <scope>NUCLEOTIDE SEQUENCE [LARGE SCALE GENOMIC DNA]</scope>
    <source>
        <strain evidence="9 10">BLCC-M154</strain>
    </source>
</reference>
<dbReference type="GO" id="GO:0006508">
    <property type="term" value="P:proteolysis"/>
    <property type="evidence" value="ECO:0007669"/>
    <property type="project" value="UniProtKB-KW"/>
</dbReference>
<keyword evidence="6 7" id="KW-0720">Serine protease</keyword>
<keyword evidence="4" id="KW-0732">Signal</keyword>
<dbReference type="Proteomes" id="UP001235303">
    <property type="component" value="Unassembled WGS sequence"/>
</dbReference>
<dbReference type="InterPro" id="IPR009003">
    <property type="entry name" value="Peptidase_S1_PA"/>
</dbReference>
<dbReference type="InterPro" id="IPR043504">
    <property type="entry name" value="Peptidase_S1_PA_chymotrypsin"/>
</dbReference>
<keyword evidence="5 7" id="KW-0378">Hydrolase</keyword>
<comment type="similarity">
    <text evidence="2 7">Belongs to the peptidase S1B family.</text>
</comment>
<dbReference type="PANTHER" id="PTHR43019:SF23">
    <property type="entry name" value="PROTEASE DO-LIKE 5, CHLOROPLASTIC"/>
    <property type="match status" value="1"/>
</dbReference>
<dbReference type="SUPFAM" id="SSF50494">
    <property type="entry name" value="Trypsin-like serine proteases"/>
    <property type="match status" value="1"/>
</dbReference>
<evidence type="ECO:0000256" key="8">
    <source>
        <dbReference type="SAM" id="MobiDB-lite"/>
    </source>
</evidence>
<evidence type="ECO:0000256" key="5">
    <source>
        <dbReference type="ARBA" id="ARBA00022801"/>
    </source>
</evidence>
<accession>A0ABT7AWP4</accession>
<dbReference type="InterPro" id="IPR008256">
    <property type="entry name" value="Peptidase_S1B"/>
</dbReference>
<evidence type="ECO:0000256" key="1">
    <source>
        <dbReference type="ARBA" id="ARBA00004613"/>
    </source>
</evidence>
<protein>
    <recommendedName>
        <fullName evidence="7">Serine protease</fullName>
        <ecNumber evidence="7">3.4.21.-</ecNumber>
    </recommendedName>
</protein>
<feature type="region of interest" description="Disordered" evidence="8">
    <location>
        <begin position="29"/>
        <end position="51"/>
    </location>
</feature>
<feature type="region of interest" description="Disordered" evidence="8">
    <location>
        <begin position="273"/>
        <end position="294"/>
    </location>
</feature>
<evidence type="ECO:0000256" key="2">
    <source>
        <dbReference type="ARBA" id="ARBA00008764"/>
    </source>
</evidence>
<evidence type="ECO:0000313" key="10">
    <source>
        <dbReference type="Proteomes" id="UP001235303"/>
    </source>
</evidence>
<comment type="caution">
    <text evidence="9">The sequence shown here is derived from an EMBL/GenBank/DDBJ whole genome shotgun (WGS) entry which is preliminary data.</text>
</comment>
<proteinExistence type="inferred from homology"/>
<dbReference type="EC" id="3.4.21.-" evidence="7"/>
<evidence type="ECO:0000256" key="3">
    <source>
        <dbReference type="ARBA" id="ARBA00022670"/>
    </source>
</evidence>
<dbReference type="RefSeq" id="WP_283755064.1">
    <property type="nucleotide sequence ID" value="NZ_JAQOSP010000109.1"/>
</dbReference>
<dbReference type="Pfam" id="PF13365">
    <property type="entry name" value="Trypsin_2"/>
    <property type="match status" value="1"/>
</dbReference>
<gene>
    <name evidence="9" type="ORF">PMG71_17920</name>
</gene>
<sequence>MARPILLFGACVGGLLIGLSTHAIYSGNGNEQPQSELPTESTLEPSSSPLVPDGFSPEQLHVLAQSVTVKIISGQNSGSGILIARQNDLYTVVTNHHVLVFGDGQTFPIQTPDGQEHLGQVVHLSQLQGKDLALLQFRTSQTYGIASMGNSTSVAVGDKVFAAGFPIEERGFVFNQGNIALVIDRPFGGGYELGYTNDIQKGMSGGPVFNGQGEVIAINGMHAYPIWGNPYQFDDGSQPSPTLQAQMTELSWAIPIEEFVYLTQSVLFPNFSSGAKSTPSHRESPQSPEPNAIW</sequence>
<dbReference type="GO" id="GO:0008233">
    <property type="term" value="F:peptidase activity"/>
    <property type="evidence" value="ECO:0007669"/>
    <property type="project" value="UniProtKB-KW"/>
</dbReference>
<dbReference type="EMBL" id="JAQOSP010000109">
    <property type="protein sequence ID" value="MDJ1171310.1"/>
    <property type="molecule type" value="Genomic_DNA"/>
</dbReference>
<name>A0ABT7AWP4_9CYAN</name>
<dbReference type="Gene3D" id="2.40.10.10">
    <property type="entry name" value="Trypsin-like serine proteases"/>
    <property type="match status" value="2"/>
</dbReference>
<dbReference type="PANTHER" id="PTHR43019">
    <property type="entry name" value="SERINE ENDOPROTEASE DEGS"/>
    <property type="match status" value="1"/>
</dbReference>
<comment type="subcellular location">
    <subcellularLocation>
        <location evidence="1">Secreted</location>
    </subcellularLocation>
</comment>
<organism evidence="9 10">
    <name type="scientific">Roseofilum acuticapitatum BLCC-M154</name>
    <dbReference type="NCBI Taxonomy" id="3022444"/>
    <lineage>
        <taxon>Bacteria</taxon>
        <taxon>Bacillati</taxon>
        <taxon>Cyanobacteriota</taxon>
        <taxon>Cyanophyceae</taxon>
        <taxon>Desertifilales</taxon>
        <taxon>Desertifilaceae</taxon>
        <taxon>Roseofilum</taxon>
        <taxon>Roseofilum acuticapitatum</taxon>
    </lineage>
</organism>